<gene>
    <name evidence="2" type="ORF">E0Z10_g1111</name>
</gene>
<comment type="caution">
    <text evidence="2">The sequence shown here is derived from an EMBL/GenBank/DDBJ whole genome shotgun (WGS) entry which is preliminary data.</text>
</comment>
<feature type="domain" description="F-box" evidence="1">
    <location>
        <begin position="50"/>
        <end position="84"/>
    </location>
</feature>
<dbReference type="AlphaFoldDB" id="A0A4Z0Z630"/>
<dbReference type="Pfam" id="PF00646">
    <property type="entry name" value="F-box"/>
    <property type="match status" value="1"/>
</dbReference>
<keyword evidence="3" id="KW-1185">Reference proteome</keyword>
<dbReference type="OrthoDB" id="4918043at2759"/>
<proteinExistence type="predicted"/>
<organism evidence="2 3">
    <name type="scientific">Xylaria hypoxylon</name>
    <dbReference type="NCBI Taxonomy" id="37992"/>
    <lineage>
        <taxon>Eukaryota</taxon>
        <taxon>Fungi</taxon>
        <taxon>Dikarya</taxon>
        <taxon>Ascomycota</taxon>
        <taxon>Pezizomycotina</taxon>
        <taxon>Sordariomycetes</taxon>
        <taxon>Xylariomycetidae</taxon>
        <taxon>Xylariales</taxon>
        <taxon>Xylariaceae</taxon>
        <taxon>Xylaria</taxon>
    </lineage>
</organism>
<dbReference type="Proteomes" id="UP000297716">
    <property type="component" value="Unassembled WGS sequence"/>
</dbReference>
<dbReference type="InterPro" id="IPR001810">
    <property type="entry name" value="F-box_dom"/>
</dbReference>
<evidence type="ECO:0000313" key="2">
    <source>
        <dbReference type="EMBL" id="TGJ87678.1"/>
    </source>
</evidence>
<reference evidence="2 3" key="1">
    <citation type="submission" date="2019-03" db="EMBL/GenBank/DDBJ databases">
        <title>Draft genome sequence of Xylaria hypoxylon DSM 108379, a ubiquitous saprotrophic-parasitic fungi on hardwood.</title>
        <authorList>
            <person name="Buettner E."/>
            <person name="Leonhardt S."/>
            <person name="Gebauer A.M."/>
            <person name="Liers C."/>
            <person name="Hofrichter M."/>
            <person name="Kellner H."/>
        </authorList>
    </citation>
    <scope>NUCLEOTIDE SEQUENCE [LARGE SCALE GENOMIC DNA]</scope>
    <source>
        <strain evidence="2 3">DSM 108379</strain>
    </source>
</reference>
<accession>A0A4Z0Z630</accession>
<sequence length="373" mass="41721">MSLISIVHTNIVKPVETGQTADLEVVSTPSIRNRSAIVMESQHRVIKAVPNEIVLQIVEHMDTITRRCFMATNKRISALIESHERSISKIRVDRFALPPLGNILSSATDERYVLLNNTFSMVLELEIRENKINRLIQECPKVFYMTSPPWLPSLTPLQQTRLPPILTRALHQCDHIADIAANGSCPPIPSKYYHAILDGVYELPSALLSSNDELNEFNPLTNRNARSKQIEYIQSLSLEDVAGIFILVNMIGYGLMCSYPASSTSYERKTVIEECVLRHGTWFVWSRLLGGPGMRELAGFIISAGRAELRQWEAGALDGPPGLKMTLIGRLRELLSGDPEDEVADTVAKTLKRLVLGDDKERTGWDSASEDEE</sequence>
<dbReference type="EMBL" id="SKBN01000011">
    <property type="protein sequence ID" value="TGJ87678.1"/>
    <property type="molecule type" value="Genomic_DNA"/>
</dbReference>
<evidence type="ECO:0000313" key="3">
    <source>
        <dbReference type="Proteomes" id="UP000297716"/>
    </source>
</evidence>
<name>A0A4Z0Z630_9PEZI</name>
<protein>
    <recommendedName>
        <fullName evidence="1">F-box domain-containing protein</fullName>
    </recommendedName>
</protein>
<dbReference type="STRING" id="37992.A0A4Z0Z630"/>
<evidence type="ECO:0000259" key="1">
    <source>
        <dbReference type="Pfam" id="PF00646"/>
    </source>
</evidence>